<feature type="compositionally biased region" description="Basic and acidic residues" evidence="1">
    <location>
        <begin position="168"/>
        <end position="183"/>
    </location>
</feature>
<feature type="region of interest" description="Disordered" evidence="1">
    <location>
        <begin position="41"/>
        <end position="63"/>
    </location>
</feature>
<dbReference type="EMBL" id="HBGD01005217">
    <property type="protein sequence ID" value="CAD9081073.1"/>
    <property type="molecule type" value="Transcribed_RNA"/>
</dbReference>
<feature type="region of interest" description="Disordered" evidence="1">
    <location>
        <begin position="493"/>
        <end position="615"/>
    </location>
</feature>
<feature type="compositionally biased region" description="Polar residues" evidence="1">
    <location>
        <begin position="217"/>
        <end position="237"/>
    </location>
</feature>
<sequence length="912" mass="102273">MFSSLLSPSQRKATRATKFLLDEWFERDTLLRKMYLNEEMRERRGNGAGEERQQSDSRHMEELHHSAPSQIPLPVYIGTWWPNASAWMLMFSRHLFDEWVWELRGSGSPLAKRSANFVPQYSTVFPGVDSMDNLAKVSLGILNILLYDVHKECRYMWFANVLHEHVRERRRETKEREERERQRQMRRHGPNEASNGSLLSGNGIVTSNGQDVTTLSDVESQVSHSSVNRSLHNSVRSPLSPRGGGPLSNGATSQTTSNPSSSLSYVSSQVASYSSISFIHWQKTHIDLSLLKLMYSLFSKQNDQTPQNQSIRVVKRIIFGTATNRQLVFSTLGALAGWFSLASTTLSSTSASTSAAHQEESLLDWEDPYIRWKTLVDSDQILEIVASMWEEHVKKGRRQNIPMDKLRSQPCPARDSPHADKSILLIRLRSEIEAMQCLSSLNAMLPEGVPLLDCFGSKISLVIVGLVHSIQWRQTSEFAFEPKAEPRVGAFEHTSTSTTQDEANSLPDENHATQDAHSEASELSDIFPSSSSPRSERSRSVGSSTSGASLREISTNHVADVHSSPVLARTNSHPTNITSLNAVPPLTLSSNLGNASPSRHSSRSALTSPKSTPKDYPQSWVTYYRQLFDRLLMNHLFMSVFTLDLMMTPQYCRSILEHTSTLKSRYGPNPLASRLLNVCNAVLQPSQLDASPLSGKLVFLALNIFTTIAQSSQTNKEFEEYPFQQFISRILLCDCNENHKTLYQSLQVQVLQLITARHSIGMALLFKSEEETNRPVLASICSLLIQMIPHSHTHTDTVVPVLHFLTHAASSLNSAGDLRSLLIEWIFRVPKVDTSQQLWPPKAIASQLSWQSGEKILETYQKKYSLTNATESQQALAEAIDQFFKACKGENPVVETSRLEQTPQAVSTCKMS</sequence>
<feature type="compositionally biased region" description="Polar residues" evidence="1">
    <location>
        <begin position="493"/>
        <end position="503"/>
    </location>
</feature>
<organism evidence="2">
    <name type="scientific">Percolomonas cosmopolitus</name>
    <dbReference type="NCBI Taxonomy" id="63605"/>
    <lineage>
        <taxon>Eukaryota</taxon>
        <taxon>Discoba</taxon>
        <taxon>Heterolobosea</taxon>
        <taxon>Tetramitia</taxon>
        <taxon>Eutetramitia</taxon>
        <taxon>Percolomonadidae</taxon>
        <taxon>Percolomonas</taxon>
    </lineage>
</organism>
<feature type="compositionally biased region" description="Polar residues" evidence="1">
    <location>
        <begin position="569"/>
        <end position="611"/>
    </location>
</feature>
<dbReference type="AlphaFoldDB" id="A0A7S1KPL3"/>
<feature type="compositionally biased region" description="Polar residues" evidence="1">
    <location>
        <begin position="192"/>
        <end position="203"/>
    </location>
</feature>
<feature type="region of interest" description="Disordered" evidence="1">
    <location>
        <begin position="168"/>
        <end position="203"/>
    </location>
</feature>
<proteinExistence type="predicted"/>
<evidence type="ECO:0000313" key="2">
    <source>
        <dbReference type="EMBL" id="CAD9081073.1"/>
    </source>
</evidence>
<feature type="compositionally biased region" description="Low complexity" evidence="1">
    <location>
        <begin position="521"/>
        <end position="533"/>
    </location>
</feature>
<evidence type="ECO:0000256" key="1">
    <source>
        <dbReference type="SAM" id="MobiDB-lite"/>
    </source>
</evidence>
<feature type="compositionally biased region" description="Low complexity" evidence="1">
    <location>
        <begin position="253"/>
        <end position="263"/>
    </location>
</feature>
<feature type="region of interest" description="Disordered" evidence="1">
    <location>
        <begin position="217"/>
        <end position="263"/>
    </location>
</feature>
<accession>A0A7S1KPL3</accession>
<name>A0A7S1KPL3_9EUKA</name>
<gene>
    <name evidence="2" type="ORF">PCOS0759_LOCUS4313</name>
</gene>
<feature type="compositionally biased region" description="Low complexity" evidence="1">
    <location>
        <begin position="540"/>
        <end position="551"/>
    </location>
</feature>
<protein>
    <submittedName>
        <fullName evidence="2">Uncharacterized protein</fullName>
    </submittedName>
</protein>
<reference evidence="2" key="1">
    <citation type="submission" date="2021-01" db="EMBL/GenBank/DDBJ databases">
        <authorList>
            <person name="Corre E."/>
            <person name="Pelletier E."/>
            <person name="Niang G."/>
            <person name="Scheremetjew M."/>
            <person name="Finn R."/>
            <person name="Kale V."/>
            <person name="Holt S."/>
            <person name="Cochrane G."/>
            <person name="Meng A."/>
            <person name="Brown T."/>
            <person name="Cohen L."/>
        </authorList>
    </citation>
    <scope>NUCLEOTIDE SEQUENCE</scope>
    <source>
        <strain evidence="2">WS</strain>
    </source>
</reference>
<feature type="compositionally biased region" description="Basic and acidic residues" evidence="1">
    <location>
        <begin position="508"/>
        <end position="520"/>
    </location>
</feature>